<protein>
    <submittedName>
        <fullName evidence="1">Uncharacterized protein</fullName>
    </submittedName>
</protein>
<organism evidence="1">
    <name type="scientific">marine sediment metagenome</name>
    <dbReference type="NCBI Taxonomy" id="412755"/>
    <lineage>
        <taxon>unclassified sequences</taxon>
        <taxon>metagenomes</taxon>
        <taxon>ecological metagenomes</taxon>
    </lineage>
</organism>
<accession>X1RDD8</accession>
<comment type="caution">
    <text evidence="1">The sequence shown here is derived from an EMBL/GenBank/DDBJ whole genome shotgun (WGS) entry which is preliminary data.</text>
</comment>
<dbReference type="EMBL" id="BARW01002899">
    <property type="protein sequence ID" value="GAI61175.1"/>
    <property type="molecule type" value="Genomic_DNA"/>
</dbReference>
<dbReference type="AlphaFoldDB" id="X1RDD8"/>
<reference evidence="1" key="1">
    <citation type="journal article" date="2014" name="Front. Microbiol.">
        <title>High frequency of phylogenetically diverse reductive dehalogenase-homologous genes in deep subseafloor sedimentary metagenomes.</title>
        <authorList>
            <person name="Kawai M."/>
            <person name="Futagami T."/>
            <person name="Toyoda A."/>
            <person name="Takaki Y."/>
            <person name="Nishi S."/>
            <person name="Hori S."/>
            <person name="Arai W."/>
            <person name="Tsubouchi T."/>
            <person name="Morono Y."/>
            <person name="Uchiyama I."/>
            <person name="Ito T."/>
            <person name="Fujiyama A."/>
            <person name="Inagaki F."/>
            <person name="Takami H."/>
        </authorList>
    </citation>
    <scope>NUCLEOTIDE SEQUENCE</scope>
    <source>
        <strain evidence="1">Expedition CK06-06</strain>
    </source>
</reference>
<gene>
    <name evidence="1" type="ORF">S12H4_07747</name>
</gene>
<sequence>QSIAVSKGDSETLKKWDSLTEAEKQVSPLIPRNAYQTQLQAIFAEQENIPGLKRRVKEILSKEDLEALLTEDDSGQKIADLLCTNETCRTKVKERVETFSKEHGLKKERGLFG</sequence>
<feature type="non-terminal residue" evidence="1">
    <location>
        <position position="1"/>
    </location>
</feature>
<proteinExistence type="predicted"/>
<evidence type="ECO:0000313" key="1">
    <source>
        <dbReference type="EMBL" id="GAI61175.1"/>
    </source>
</evidence>
<name>X1RDD8_9ZZZZ</name>